<dbReference type="Gene3D" id="3.40.50.150">
    <property type="entry name" value="Vaccinia Virus protein VP39"/>
    <property type="match status" value="1"/>
</dbReference>
<evidence type="ECO:0000313" key="4">
    <source>
        <dbReference type="Proteomes" id="UP001500909"/>
    </source>
</evidence>
<dbReference type="Pfam" id="PF08242">
    <property type="entry name" value="Methyltransf_12"/>
    <property type="match status" value="1"/>
</dbReference>
<comment type="caution">
    <text evidence="3">The sequence shown here is derived from an EMBL/GenBank/DDBJ whole genome shotgun (WGS) entry which is preliminary data.</text>
</comment>
<sequence length="275" mass="30197">MYRHRSAQERTAFDNACREAPEQLRLLADILDGHTFDVLSGLGVRKGACCWDIGAGAGTVAHHLADRVGPDGHVLASDLDPQHVPAHPRLNAVRHDLTTDAPPEQRFDLIHARLVLMHLVDRAEIAVRLASRLRPGGALVLTDWSCDCQRVVVTPVDERTAGIWQRYHDAVHDLGGRAGMDLTWAERAPVVFQEAGYGDVATHYFRDRAIGGSPSALLARLHSHMLHEHLQEAGGLSANELDVIRENLLDPAFEMATYHTHTTVVRASGQGGEVR</sequence>
<keyword evidence="4" id="KW-1185">Reference proteome</keyword>
<dbReference type="InterPro" id="IPR013217">
    <property type="entry name" value="Methyltransf_12"/>
</dbReference>
<accession>A0ABN1BC83</accession>
<organism evidence="3 4">
    <name type="scientific">Streptomyces olivaceiscleroticus</name>
    <dbReference type="NCBI Taxonomy" id="68245"/>
    <lineage>
        <taxon>Bacteria</taxon>
        <taxon>Bacillati</taxon>
        <taxon>Actinomycetota</taxon>
        <taxon>Actinomycetes</taxon>
        <taxon>Kitasatosporales</taxon>
        <taxon>Streptomycetaceae</taxon>
        <taxon>Streptomyces</taxon>
    </lineage>
</organism>
<dbReference type="PANTHER" id="PTHR43861:SF3">
    <property type="entry name" value="PUTATIVE (AFU_ORTHOLOGUE AFUA_2G14390)-RELATED"/>
    <property type="match status" value="1"/>
</dbReference>
<name>A0ABN1BC83_9ACTN</name>
<dbReference type="EMBL" id="BAAABY010000054">
    <property type="protein sequence ID" value="GAA0494689.1"/>
    <property type="molecule type" value="Genomic_DNA"/>
</dbReference>
<keyword evidence="3" id="KW-0489">Methyltransferase</keyword>
<dbReference type="Proteomes" id="UP001500909">
    <property type="component" value="Unassembled WGS sequence"/>
</dbReference>
<dbReference type="PANTHER" id="PTHR43861">
    <property type="entry name" value="TRANS-ACONITATE 2-METHYLTRANSFERASE-RELATED"/>
    <property type="match status" value="1"/>
</dbReference>
<dbReference type="RefSeq" id="WP_346099512.1">
    <property type="nucleotide sequence ID" value="NZ_BAAABY010000054.1"/>
</dbReference>
<dbReference type="InterPro" id="IPR029063">
    <property type="entry name" value="SAM-dependent_MTases_sf"/>
</dbReference>
<keyword evidence="1" id="KW-0808">Transferase</keyword>
<feature type="domain" description="Methyltransferase type 12" evidence="2">
    <location>
        <begin position="52"/>
        <end position="139"/>
    </location>
</feature>
<protein>
    <submittedName>
        <fullName evidence="3">Methyltransferase domain-containing protein</fullName>
    </submittedName>
</protein>
<dbReference type="SUPFAM" id="SSF53335">
    <property type="entry name" value="S-adenosyl-L-methionine-dependent methyltransferases"/>
    <property type="match status" value="1"/>
</dbReference>
<evidence type="ECO:0000259" key="2">
    <source>
        <dbReference type="Pfam" id="PF08242"/>
    </source>
</evidence>
<dbReference type="GO" id="GO:0032259">
    <property type="term" value="P:methylation"/>
    <property type="evidence" value="ECO:0007669"/>
    <property type="project" value="UniProtKB-KW"/>
</dbReference>
<dbReference type="CDD" id="cd02440">
    <property type="entry name" value="AdoMet_MTases"/>
    <property type="match status" value="1"/>
</dbReference>
<evidence type="ECO:0000256" key="1">
    <source>
        <dbReference type="ARBA" id="ARBA00022679"/>
    </source>
</evidence>
<evidence type="ECO:0000313" key="3">
    <source>
        <dbReference type="EMBL" id="GAA0494689.1"/>
    </source>
</evidence>
<reference evidence="3 4" key="1">
    <citation type="journal article" date="2019" name="Int. J. Syst. Evol. Microbiol.">
        <title>The Global Catalogue of Microorganisms (GCM) 10K type strain sequencing project: providing services to taxonomists for standard genome sequencing and annotation.</title>
        <authorList>
            <consortium name="The Broad Institute Genomics Platform"/>
            <consortium name="The Broad Institute Genome Sequencing Center for Infectious Disease"/>
            <person name="Wu L."/>
            <person name="Ma J."/>
        </authorList>
    </citation>
    <scope>NUCLEOTIDE SEQUENCE [LARGE SCALE GENOMIC DNA]</scope>
    <source>
        <strain evidence="3 4">JCM 4805</strain>
    </source>
</reference>
<gene>
    <name evidence="3" type="ORF">GCM10010361_70050</name>
</gene>
<proteinExistence type="predicted"/>
<dbReference type="GO" id="GO:0008168">
    <property type="term" value="F:methyltransferase activity"/>
    <property type="evidence" value="ECO:0007669"/>
    <property type="project" value="UniProtKB-KW"/>
</dbReference>